<dbReference type="OrthoDB" id="6500128at2759"/>
<name>A0A8S1ADC0_ARCPL</name>
<reference evidence="3 4" key="1">
    <citation type="submission" date="2020-04" db="EMBL/GenBank/DDBJ databases">
        <authorList>
            <person name="Wallbank WR R."/>
            <person name="Pardo Diaz C."/>
            <person name="Kozak K."/>
            <person name="Martin S."/>
            <person name="Jiggins C."/>
            <person name="Moest M."/>
            <person name="Warren A I."/>
            <person name="Byers J.R.P. K."/>
            <person name="Montejo-Kovacevich G."/>
            <person name="Yen C E."/>
        </authorList>
    </citation>
    <scope>NUCLEOTIDE SEQUENCE [LARGE SCALE GENOMIC DNA]</scope>
</reference>
<gene>
    <name evidence="3" type="ORF">APLA_LOCUS11692</name>
</gene>
<comment type="caution">
    <text evidence="3">The sequence shown here is derived from an EMBL/GenBank/DDBJ whole genome shotgun (WGS) entry which is preliminary data.</text>
</comment>
<evidence type="ECO:0000256" key="2">
    <source>
        <dbReference type="SAM" id="Phobius"/>
    </source>
</evidence>
<evidence type="ECO:0000313" key="3">
    <source>
        <dbReference type="EMBL" id="CAB3246907.1"/>
    </source>
</evidence>
<feature type="transmembrane region" description="Helical" evidence="2">
    <location>
        <begin position="92"/>
        <end position="111"/>
    </location>
</feature>
<keyword evidence="2" id="KW-0812">Transmembrane</keyword>
<evidence type="ECO:0000313" key="4">
    <source>
        <dbReference type="Proteomes" id="UP000494256"/>
    </source>
</evidence>
<dbReference type="EMBL" id="CADEBD010000334">
    <property type="protein sequence ID" value="CAB3246907.1"/>
    <property type="molecule type" value="Genomic_DNA"/>
</dbReference>
<dbReference type="AlphaFoldDB" id="A0A8S1ADC0"/>
<protein>
    <submittedName>
        <fullName evidence="3">Uncharacterized protein</fullName>
    </submittedName>
</protein>
<keyword evidence="2" id="KW-1133">Transmembrane helix</keyword>
<evidence type="ECO:0000256" key="1">
    <source>
        <dbReference type="SAM" id="MobiDB-lite"/>
    </source>
</evidence>
<feature type="region of interest" description="Disordered" evidence="1">
    <location>
        <begin position="1"/>
        <end position="23"/>
    </location>
</feature>
<sequence>MKPPLGVTSPVSNYNSIEHKPTNTHNVTSPGPIAWVSSKNPNLCEPRQSWQSDLQRDPIIMCEVGVCARTFHALMGGGANAGGGRAARALRLLLLLVLALAAVEYLFGSILDASPLRTYLYTPLYNATQPTFRNAEELQENIWKRALQTEISQKISEMREAQLKKTIQLL</sequence>
<accession>A0A8S1ADC0</accession>
<dbReference type="Proteomes" id="UP000494256">
    <property type="component" value="Unassembled WGS sequence"/>
</dbReference>
<proteinExistence type="predicted"/>
<organism evidence="3 4">
    <name type="scientific">Arctia plantaginis</name>
    <name type="common">Wood tiger moth</name>
    <name type="synonym">Phalaena plantaginis</name>
    <dbReference type="NCBI Taxonomy" id="874455"/>
    <lineage>
        <taxon>Eukaryota</taxon>
        <taxon>Metazoa</taxon>
        <taxon>Ecdysozoa</taxon>
        <taxon>Arthropoda</taxon>
        <taxon>Hexapoda</taxon>
        <taxon>Insecta</taxon>
        <taxon>Pterygota</taxon>
        <taxon>Neoptera</taxon>
        <taxon>Endopterygota</taxon>
        <taxon>Lepidoptera</taxon>
        <taxon>Glossata</taxon>
        <taxon>Ditrysia</taxon>
        <taxon>Noctuoidea</taxon>
        <taxon>Erebidae</taxon>
        <taxon>Arctiinae</taxon>
        <taxon>Arctia</taxon>
    </lineage>
</organism>
<keyword evidence="2" id="KW-0472">Membrane</keyword>